<evidence type="ECO:0000256" key="2">
    <source>
        <dbReference type="ARBA" id="ARBA00009477"/>
    </source>
</evidence>
<dbReference type="Pfam" id="PF25876">
    <property type="entry name" value="HH_MFP_RND"/>
    <property type="match status" value="1"/>
</dbReference>
<dbReference type="Pfam" id="PF25917">
    <property type="entry name" value="BSH_RND"/>
    <property type="match status" value="1"/>
</dbReference>
<dbReference type="AlphaFoldDB" id="A0A0J1H8M6"/>
<gene>
    <name evidence="11" type="ORF">ABT57_14325</name>
</gene>
<dbReference type="NCBIfam" id="TIGR01730">
    <property type="entry name" value="RND_mfp"/>
    <property type="match status" value="1"/>
</dbReference>
<feature type="transmembrane region" description="Helical" evidence="7">
    <location>
        <begin position="12"/>
        <end position="33"/>
    </location>
</feature>
<evidence type="ECO:0000259" key="10">
    <source>
        <dbReference type="Pfam" id="PF25963"/>
    </source>
</evidence>
<dbReference type="GO" id="GO:0016020">
    <property type="term" value="C:membrane"/>
    <property type="evidence" value="ECO:0007669"/>
    <property type="project" value="InterPro"/>
</dbReference>
<dbReference type="OrthoDB" id="9811754at2"/>
<dbReference type="PATRIC" id="fig|320778.3.peg.3115"/>
<evidence type="ECO:0000313" key="12">
    <source>
        <dbReference type="Proteomes" id="UP000035909"/>
    </source>
</evidence>
<evidence type="ECO:0000256" key="4">
    <source>
        <dbReference type="ARBA" id="ARBA00022989"/>
    </source>
</evidence>
<dbReference type="Proteomes" id="UP000035909">
    <property type="component" value="Unassembled WGS sequence"/>
</dbReference>
<dbReference type="SUPFAM" id="SSF111369">
    <property type="entry name" value="HlyD-like secretion proteins"/>
    <property type="match status" value="1"/>
</dbReference>
<dbReference type="InterPro" id="IPR058634">
    <property type="entry name" value="AaeA-lik-b-barrel"/>
</dbReference>
<evidence type="ECO:0000259" key="9">
    <source>
        <dbReference type="Pfam" id="PF25917"/>
    </source>
</evidence>
<dbReference type="InterPro" id="IPR050393">
    <property type="entry name" value="MFP_Efflux_Pump"/>
</dbReference>
<dbReference type="Gene3D" id="2.40.50.100">
    <property type="match status" value="1"/>
</dbReference>
<dbReference type="Gene3D" id="2.40.30.170">
    <property type="match status" value="1"/>
</dbReference>
<protein>
    <submittedName>
        <fullName evidence="11">Secretion protein HlyD</fullName>
    </submittedName>
</protein>
<dbReference type="InterPro" id="IPR058624">
    <property type="entry name" value="MdtA-like_HH"/>
</dbReference>
<evidence type="ECO:0000313" key="11">
    <source>
        <dbReference type="EMBL" id="KLV08016.1"/>
    </source>
</evidence>
<keyword evidence="5 7" id="KW-0472">Membrane</keyword>
<keyword evidence="4 7" id="KW-1133">Transmembrane helix</keyword>
<accession>A0A0J1H8M6</accession>
<organism evidence="11 12">
    <name type="scientific">Photobacterium ganghwense</name>
    <dbReference type="NCBI Taxonomy" id="320778"/>
    <lineage>
        <taxon>Bacteria</taxon>
        <taxon>Pseudomonadati</taxon>
        <taxon>Pseudomonadota</taxon>
        <taxon>Gammaproteobacteria</taxon>
        <taxon>Vibrionales</taxon>
        <taxon>Vibrionaceae</taxon>
        <taxon>Photobacterium</taxon>
    </lineage>
</organism>
<evidence type="ECO:0000256" key="3">
    <source>
        <dbReference type="ARBA" id="ARBA00022692"/>
    </source>
</evidence>
<keyword evidence="12" id="KW-1185">Reference proteome</keyword>
<keyword evidence="6" id="KW-0175">Coiled coil</keyword>
<comment type="subcellular location">
    <subcellularLocation>
        <location evidence="1">Membrane</location>
        <topology evidence="1">Single-pass membrane protein</topology>
    </subcellularLocation>
</comment>
<comment type="caution">
    <text evidence="11">The sequence shown here is derived from an EMBL/GenBank/DDBJ whole genome shotgun (WGS) entry which is preliminary data.</text>
</comment>
<dbReference type="InterPro" id="IPR006143">
    <property type="entry name" value="RND_pump_MFP"/>
</dbReference>
<sequence>MIKNKVVSSFKVLITTGSVLLAGVVVWNLYSYYHYAPQTRDGKIRADIVPLATDISGNVEAVYVHDNQVVNKGTLLFSLDKKRLNNEVTQAKAMVKQANATLHAADREYKRYQRLNNAVSAQQRDDKRDALILAQASVDKSLADLELAEINLSRADIYSPVNGVITNFSLRPGTFASAGVPVMALVDQNSFYVSGYFEETKLSRIQNGALATIFVMGETKTIYGHVEGLSAGINDSERTTASGTLLANVNPTFSWIRLAQRIPVRIKIDTIPKDFTLIAGRTVSVSLEEFN</sequence>
<evidence type="ECO:0000256" key="1">
    <source>
        <dbReference type="ARBA" id="ARBA00004167"/>
    </source>
</evidence>
<dbReference type="STRING" id="320778.ABT57_14325"/>
<dbReference type="Gene3D" id="1.10.287.470">
    <property type="entry name" value="Helix hairpin bin"/>
    <property type="match status" value="1"/>
</dbReference>
<dbReference type="EMBL" id="LDOU01000015">
    <property type="protein sequence ID" value="KLV08016.1"/>
    <property type="molecule type" value="Genomic_DNA"/>
</dbReference>
<reference evidence="11 12" key="1">
    <citation type="submission" date="2015-05" db="EMBL/GenBank/DDBJ databases">
        <title>Photobacterium galathea sp. nov.</title>
        <authorList>
            <person name="Machado H."/>
            <person name="Gram L."/>
        </authorList>
    </citation>
    <scope>NUCLEOTIDE SEQUENCE [LARGE SCALE GENOMIC DNA]</scope>
    <source>
        <strain evidence="11 12">DSM 22954</strain>
    </source>
</reference>
<dbReference type="GO" id="GO:0022857">
    <property type="term" value="F:transmembrane transporter activity"/>
    <property type="evidence" value="ECO:0007669"/>
    <property type="project" value="InterPro"/>
</dbReference>
<feature type="coiled-coil region" evidence="6">
    <location>
        <begin position="81"/>
        <end position="115"/>
    </location>
</feature>
<evidence type="ECO:0000256" key="6">
    <source>
        <dbReference type="SAM" id="Coils"/>
    </source>
</evidence>
<feature type="domain" description="Multidrug resistance protein MdtA-like barrel-sandwich hybrid" evidence="9">
    <location>
        <begin position="51"/>
        <end position="187"/>
    </location>
</feature>
<comment type="similarity">
    <text evidence="2">Belongs to the membrane fusion protein (MFP) (TC 8.A.1) family.</text>
</comment>
<dbReference type="PANTHER" id="PTHR30367:SF12">
    <property type="entry name" value="P-HYDROXYBENZOIC ACID EFFLUX PUMP SUBUNIT AAEA"/>
    <property type="match status" value="1"/>
</dbReference>
<feature type="domain" description="Multidrug resistance protein MdtA-like alpha-helical hairpin" evidence="8">
    <location>
        <begin position="88"/>
        <end position="153"/>
    </location>
</feature>
<evidence type="ECO:0000256" key="7">
    <source>
        <dbReference type="SAM" id="Phobius"/>
    </source>
</evidence>
<dbReference type="InterPro" id="IPR058625">
    <property type="entry name" value="MdtA-like_BSH"/>
</dbReference>
<proteinExistence type="inferred from homology"/>
<dbReference type="PANTHER" id="PTHR30367">
    <property type="entry name" value="P-HYDROXYBENZOIC ACID EFFLUX PUMP SUBUNIT AAEA-RELATED"/>
    <property type="match status" value="1"/>
</dbReference>
<feature type="domain" description="p-hydroxybenzoic acid efflux pump subunit AaeA-like beta-barrel" evidence="10">
    <location>
        <begin position="190"/>
        <end position="286"/>
    </location>
</feature>
<evidence type="ECO:0000259" key="8">
    <source>
        <dbReference type="Pfam" id="PF25876"/>
    </source>
</evidence>
<evidence type="ECO:0000256" key="5">
    <source>
        <dbReference type="ARBA" id="ARBA00023136"/>
    </source>
</evidence>
<dbReference type="RefSeq" id="WP_047885909.1">
    <property type="nucleotide sequence ID" value="NZ_CP071326.1"/>
</dbReference>
<dbReference type="Pfam" id="PF25963">
    <property type="entry name" value="Beta-barrel_AAEA"/>
    <property type="match status" value="1"/>
</dbReference>
<name>A0A0J1H8M6_9GAMM</name>
<keyword evidence="3 7" id="KW-0812">Transmembrane</keyword>